<name>A0ABU9CPD7_9BURK</name>
<organism evidence="2 3">
    <name type="scientific">Pseudaquabacterium inlustre</name>
    <dbReference type="NCBI Taxonomy" id="2984192"/>
    <lineage>
        <taxon>Bacteria</taxon>
        <taxon>Pseudomonadati</taxon>
        <taxon>Pseudomonadota</taxon>
        <taxon>Betaproteobacteria</taxon>
        <taxon>Burkholderiales</taxon>
        <taxon>Sphaerotilaceae</taxon>
        <taxon>Pseudaquabacterium</taxon>
    </lineage>
</organism>
<dbReference type="PROSITE" id="PS50995">
    <property type="entry name" value="HTH_MARR_2"/>
    <property type="match status" value="1"/>
</dbReference>
<dbReference type="Pfam" id="PF01047">
    <property type="entry name" value="MarR"/>
    <property type="match status" value="1"/>
</dbReference>
<dbReference type="InterPro" id="IPR036390">
    <property type="entry name" value="WH_DNA-bd_sf"/>
</dbReference>
<dbReference type="InterPro" id="IPR036388">
    <property type="entry name" value="WH-like_DNA-bd_sf"/>
</dbReference>
<evidence type="ECO:0000313" key="3">
    <source>
        <dbReference type="Proteomes" id="UP001365405"/>
    </source>
</evidence>
<dbReference type="PANTHER" id="PTHR33164">
    <property type="entry name" value="TRANSCRIPTIONAL REGULATOR, MARR FAMILY"/>
    <property type="match status" value="1"/>
</dbReference>
<sequence length="157" mass="17410">MRTPLELDLYEQPGHLIRRAQQIAVAMFAEAIGRDVTPVQYAVLRMLQERPGIDQVTLAREVALDNSTTADLAARLETKGWILREVLPRRQRALSLTPEGQAVLDRLVPALHAMNTQMLAGLDAAERAEFMRLLGKFVQLNNAQSRAPHRPGGVDPG</sequence>
<dbReference type="PANTHER" id="PTHR33164:SF95">
    <property type="entry name" value="TRANSCRIPTIONAL REGULATOR"/>
    <property type="match status" value="1"/>
</dbReference>
<dbReference type="EMBL" id="JBBUTH010000009">
    <property type="protein sequence ID" value="MEK8052594.1"/>
    <property type="molecule type" value="Genomic_DNA"/>
</dbReference>
<protein>
    <submittedName>
        <fullName evidence="2">MarR family transcriptional regulator</fullName>
    </submittedName>
</protein>
<evidence type="ECO:0000259" key="1">
    <source>
        <dbReference type="PROSITE" id="PS50995"/>
    </source>
</evidence>
<dbReference type="InterPro" id="IPR039422">
    <property type="entry name" value="MarR/SlyA-like"/>
</dbReference>
<keyword evidence="3" id="KW-1185">Reference proteome</keyword>
<feature type="domain" description="HTH marR-type" evidence="1">
    <location>
        <begin position="1"/>
        <end position="139"/>
    </location>
</feature>
<reference evidence="2 3" key="1">
    <citation type="submission" date="2024-04" db="EMBL/GenBank/DDBJ databases">
        <title>Novel species of the genus Ideonella isolated from streams.</title>
        <authorList>
            <person name="Lu H."/>
        </authorList>
    </citation>
    <scope>NUCLEOTIDE SEQUENCE [LARGE SCALE GENOMIC DNA]</scope>
    <source>
        <strain evidence="2 3">DXS22W</strain>
    </source>
</reference>
<evidence type="ECO:0000313" key="2">
    <source>
        <dbReference type="EMBL" id="MEK8052594.1"/>
    </source>
</evidence>
<gene>
    <name evidence="2" type="ORF">AACH10_20250</name>
</gene>
<dbReference type="SMART" id="SM00347">
    <property type="entry name" value="HTH_MARR"/>
    <property type="match status" value="1"/>
</dbReference>
<dbReference type="Proteomes" id="UP001365405">
    <property type="component" value="Unassembled WGS sequence"/>
</dbReference>
<comment type="caution">
    <text evidence="2">The sequence shown here is derived from an EMBL/GenBank/DDBJ whole genome shotgun (WGS) entry which is preliminary data.</text>
</comment>
<accession>A0ABU9CPD7</accession>
<dbReference type="Gene3D" id="1.10.10.10">
    <property type="entry name" value="Winged helix-like DNA-binding domain superfamily/Winged helix DNA-binding domain"/>
    <property type="match status" value="1"/>
</dbReference>
<proteinExistence type="predicted"/>
<dbReference type="SUPFAM" id="SSF46785">
    <property type="entry name" value="Winged helix' DNA-binding domain"/>
    <property type="match status" value="1"/>
</dbReference>
<dbReference type="InterPro" id="IPR000835">
    <property type="entry name" value="HTH_MarR-typ"/>
</dbReference>